<sequence>MAVLNLAVQKRRDFLINELVKFGYFKTTEGKQLYELTLSELEHIHITVKCKFGKQMQEDE</sequence>
<reference evidence="1 2" key="1">
    <citation type="submission" date="2015-11" db="EMBL/GenBank/DDBJ databases">
        <title>Bacillus caseinolyticus sp nov.</title>
        <authorList>
            <person name="Dastager S.G."/>
            <person name="Mawlankar R."/>
        </authorList>
    </citation>
    <scope>NUCLEOTIDE SEQUENCE [LARGE SCALE GENOMIC DNA]</scope>
    <source>
        <strain evidence="1 2">SGD-V-76</strain>
    </source>
</reference>
<proteinExistence type="predicted"/>
<dbReference type="Pfam" id="PF13076">
    <property type="entry name" value="Fur_reg_FbpA"/>
    <property type="match status" value="1"/>
</dbReference>
<name>A0A0V8JQJ6_9BACI</name>
<organism evidence="1 2">
    <name type="scientific">Priestia veravalensis</name>
    <dbReference type="NCBI Taxonomy" id="1414648"/>
    <lineage>
        <taxon>Bacteria</taxon>
        <taxon>Bacillati</taxon>
        <taxon>Bacillota</taxon>
        <taxon>Bacilli</taxon>
        <taxon>Bacillales</taxon>
        <taxon>Bacillaceae</taxon>
        <taxon>Priestia</taxon>
    </lineage>
</organism>
<dbReference type="EMBL" id="LNQP01000013">
    <property type="protein sequence ID" value="KSU88928.1"/>
    <property type="molecule type" value="Genomic_DNA"/>
</dbReference>
<gene>
    <name evidence="1" type="ORF">AS180_05375</name>
</gene>
<protein>
    <recommendedName>
        <fullName evidence="3">Fur-regulated basic protein FbpA</fullName>
    </recommendedName>
</protein>
<dbReference type="InterPro" id="IPR025072">
    <property type="entry name" value="Fur_reg_FbpA"/>
</dbReference>
<dbReference type="RefSeq" id="WP_025907764.1">
    <property type="nucleotide sequence ID" value="NZ_KQ758633.1"/>
</dbReference>
<comment type="caution">
    <text evidence="1">The sequence shown here is derived from an EMBL/GenBank/DDBJ whole genome shotgun (WGS) entry which is preliminary data.</text>
</comment>
<dbReference type="Proteomes" id="UP000053681">
    <property type="component" value="Unassembled WGS sequence"/>
</dbReference>
<dbReference type="AlphaFoldDB" id="A0A0V8JQJ6"/>
<evidence type="ECO:0000313" key="1">
    <source>
        <dbReference type="EMBL" id="KSU88928.1"/>
    </source>
</evidence>
<evidence type="ECO:0008006" key="3">
    <source>
        <dbReference type="Google" id="ProtNLM"/>
    </source>
</evidence>
<evidence type="ECO:0000313" key="2">
    <source>
        <dbReference type="Proteomes" id="UP000053681"/>
    </source>
</evidence>
<keyword evidence="2" id="KW-1185">Reference proteome</keyword>
<accession>A0A0V8JQJ6</accession>